<dbReference type="InterPro" id="IPR036388">
    <property type="entry name" value="WH-like_DNA-bd_sf"/>
</dbReference>
<gene>
    <name evidence="2" type="ORF">GCM10008985_15690</name>
</gene>
<dbReference type="EMBL" id="BAAADN010000024">
    <property type="protein sequence ID" value="GAA0460133.1"/>
    <property type="molecule type" value="Genomic_DNA"/>
</dbReference>
<protein>
    <recommendedName>
        <fullName evidence="4">Transcription regulator TrmB N-terminal domain-containing protein</fullName>
    </recommendedName>
</protein>
<proteinExistence type="predicted"/>
<reference evidence="2" key="2">
    <citation type="submission" date="2023-12" db="EMBL/GenBank/DDBJ databases">
        <authorList>
            <person name="Sun Q."/>
            <person name="Inoue M."/>
        </authorList>
    </citation>
    <scope>NUCLEOTIDE SEQUENCE</scope>
    <source>
        <strain evidence="2">JCM 12289</strain>
    </source>
</reference>
<feature type="region of interest" description="Disordered" evidence="1">
    <location>
        <begin position="64"/>
        <end position="84"/>
    </location>
</feature>
<accession>A0AAV3SGD9</accession>
<feature type="compositionally biased region" description="Basic and acidic residues" evidence="1">
    <location>
        <begin position="1"/>
        <end position="11"/>
    </location>
</feature>
<sequence>MSEDRESEKPRNNAGQFVKTRSSDDVYSAMDPVEPYTTGELADTLGWPQRSVYQALDDLADAGEIRKKKTGPRQAIWIRPEEQS</sequence>
<comment type="caution">
    <text evidence="2">The sequence shown here is derived from an EMBL/GenBank/DDBJ whole genome shotgun (WGS) entry which is preliminary data.</text>
</comment>
<evidence type="ECO:0000313" key="3">
    <source>
        <dbReference type="Proteomes" id="UP001500962"/>
    </source>
</evidence>
<dbReference type="Gene3D" id="1.10.10.10">
    <property type="entry name" value="Winged helix-like DNA-binding domain superfamily/Winged helix DNA-binding domain"/>
    <property type="match status" value="1"/>
</dbReference>
<dbReference type="Proteomes" id="UP001500962">
    <property type="component" value="Unassembled WGS sequence"/>
</dbReference>
<dbReference type="InterPro" id="IPR036390">
    <property type="entry name" value="WH_DNA-bd_sf"/>
</dbReference>
<dbReference type="AlphaFoldDB" id="A0AAV3SGD9"/>
<name>A0AAV3SGD9_HALDO</name>
<evidence type="ECO:0008006" key="4">
    <source>
        <dbReference type="Google" id="ProtNLM"/>
    </source>
</evidence>
<evidence type="ECO:0000256" key="1">
    <source>
        <dbReference type="SAM" id="MobiDB-lite"/>
    </source>
</evidence>
<organism evidence="2 3">
    <name type="scientific">Halococcus dombrowskii</name>
    <dbReference type="NCBI Taxonomy" id="179637"/>
    <lineage>
        <taxon>Archaea</taxon>
        <taxon>Methanobacteriati</taxon>
        <taxon>Methanobacteriota</taxon>
        <taxon>Stenosarchaea group</taxon>
        <taxon>Halobacteria</taxon>
        <taxon>Halobacteriales</taxon>
        <taxon>Halococcaceae</taxon>
        <taxon>Halococcus</taxon>
    </lineage>
</organism>
<dbReference type="SUPFAM" id="SSF46785">
    <property type="entry name" value="Winged helix' DNA-binding domain"/>
    <property type="match status" value="1"/>
</dbReference>
<reference evidence="2" key="1">
    <citation type="journal article" date="2014" name="Int. J. Syst. Evol. Microbiol.">
        <title>Complete genome sequence of Corynebacterium casei LMG S-19264T (=DSM 44701T), isolated from a smear-ripened cheese.</title>
        <authorList>
            <consortium name="US DOE Joint Genome Institute (JGI-PGF)"/>
            <person name="Walter F."/>
            <person name="Albersmeier A."/>
            <person name="Kalinowski J."/>
            <person name="Ruckert C."/>
        </authorList>
    </citation>
    <scope>NUCLEOTIDE SEQUENCE</scope>
    <source>
        <strain evidence="2">JCM 12289</strain>
    </source>
</reference>
<feature type="region of interest" description="Disordered" evidence="1">
    <location>
        <begin position="1"/>
        <end position="32"/>
    </location>
</feature>
<evidence type="ECO:0000313" key="2">
    <source>
        <dbReference type="EMBL" id="GAA0460133.1"/>
    </source>
</evidence>